<dbReference type="PANTHER" id="PTHR30037:SF4">
    <property type="entry name" value="DNA-3-METHYLADENINE GLYCOSYLASE I"/>
    <property type="match status" value="1"/>
</dbReference>
<sequence length="200" mass="23696">MERCGWCTFNDKMIKYHDEEWGIPLHDDQKQFEFLMMEVMQCGLNWNMMIQKREIFRSCFDGFDYEKIASYGEEDVLRILGTEGMIRSRRKIEAVIHDAQCFLKIREEFGSFSAYIWNFSNGKTILYAGHQKGKIPAKNGLSDMISRDLKKRGFKYLGSVTVYSHLQACGIINDHTEECFRYRDIVENYPVIHKRKDKEE</sequence>
<dbReference type="GO" id="GO:0046872">
    <property type="term" value="F:metal ion binding"/>
    <property type="evidence" value="ECO:0007669"/>
    <property type="project" value="UniProtKB-KW"/>
</dbReference>
<organism evidence="2 3">
    <name type="scientific">Murimonas intestini</name>
    <dbReference type="NCBI Taxonomy" id="1337051"/>
    <lineage>
        <taxon>Bacteria</taxon>
        <taxon>Bacillati</taxon>
        <taxon>Bacillota</taxon>
        <taxon>Clostridia</taxon>
        <taxon>Lachnospirales</taxon>
        <taxon>Lachnospiraceae</taxon>
        <taxon>Murimonas</taxon>
    </lineage>
</organism>
<accession>A0AB73T4I4</accession>
<dbReference type="PANTHER" id="PTHR30037">
    <property type="entry name" value="DNA-3-METHYLADENINE GLYCOSYLASE 1"/>
    <property type="match status" value="1"/>
</dbReference>
<dbReference type="EMBL" id="QGGY01000006">
    <property type="protein sequence ID" value="PWJ75699.1"/>
    <property type="molecule type" value="Genomic_DNA"/>
</dbReference>
<feature type="binding site" evidence="1">
    <location>
        <position position="17"/>
    </location>
    <ligand>
        <name>Zn(2+)</name>
        <dbReference type="ChEBI" id="CHEBI:29105"/>
    </ligand>
</feature>
<protein>
    <submittedName>
        <fullName evidence="2">DNA-3-methyladenine glycosylase I</fullName>
    </submittedName>
</protein>
<keyword evidence="1" id="KW-0862">Zinc</keyword>
<dbReference type="InterPro" id="IPR052891">
    <property type="entry name" value="DNA-3mA_glycosylase"/>
</dbReference>
<dbReference type="Pfam" id="PF03352">
    <property type="entry name" value="Adenine_glyco"/>
    <property type="match status" value="1"/>
</dbReference>
<gene>
    <name evidence="2" type="ORF">C7383_106269</name>
</gene>
<name>A0AB73T4I4_9FIRM</name>
<reference evidence="2 3" key="1">
    <citation type="submission" date="2018-05" db="EMBL/GenBank/DDBJ databases">
        <authorList>
            <person name="Goeker M."/>
            <person name="Huntemann M."/>
            <person name="Clum A."/>
            <person name="Pillay M."/>
            <person name="Palaniappan K."/>
            <person name="Varghese N."/>
            <person name="Mikhailova N."/>
            <person name="Stamatis D."/>
            <person name="Reddy T."/>
            <person name="Daum C."/>
            <person name="Shapiro N."/>
            <person name="Ivanova N."/>
            <person name="Kyrpides N."/>
            <person name="Woyke T."/>
        </authorList>
    </citation>
    <scope>NUCLEOTIDE SEQUENCE [LARGE SCALE GENOMIC DNA]</scope>
    <source>
        <strain evidence="2 3">DSM 26524</strain>
    </source>
</reference>
<dbReference type="GO" id="GO:0008725">
    <property type="term" value="F:DNA-3-methyladenine glycosylase activity"/>
    <property type="evidence" value="ECO:0007669"/>
    <property type="project" value="InterPro"/>
</dbReference>
<dbReference type="InterPro" id="IPR011257">
    <property type="entry name" value="DNA_glycosylase"/>
</dbReference>
<evidence type="ECO:0000313" key="3">
    <source>
        <dbReference type="Proteomes" id="UP000245412"/>
    </source>
</evidence>
<keyword evidence="3" id="KW-1185">Reference proteome</keyword>
<comment type="caution">
    <text evidence="2">The sequence shown here is derived from an EMBL/GenBank/DDBJ whole genome shotgun (WGS) entry which is preliminary data.</text>
</comment>
<evidence type="ECO:0000313" key="2">
    <source>
        <dbReference type="EMBL" id="PWJ75699.1"/>
    </source>
</evidence>
<feature type="binding site" evidence="1">
    <location>
        <position position="4"/>
    </location>
    <ligand>
        <name>Zn(2+)</name>
        <dbReference type="ChEBI" id="CHEBI:29105"/>
    </ligand>
</feature>
<dbReference type="InterPro" id="IPR005019">
    <property type="entry name" value="Adenine_glyco"/>
</dbReference>
<dbReference type="Proteomes" id="UP000245412">
    <property type="component" value="Unassembled WGS sequence"/>
</dbReference>
<proteinExistence type="predicted"/>
<feature type="binding site" evidence="1">
    <location>
        <position position="179"/>
    </location>
    <ligand>
        <name>Zn(2+)</name>
        <dbReference type="ChEBI" id="CHEBI:29105"/>
    </ligand>
</feature>
<dbReference type="SUPFAM" id="SSF48150">
    <property type="entry name" value="DNA-glycosylase"/>
    <property type="match status" value="1"/>
</dbReference>
<dbReference type="RefSeq" id="WP_109626684.1">
    <property type="nucleotide sequence ID" value="NZ_CABJAT010000006.1"/>
</dbReference>
<keyword evidence="1" id="KW-0479">Metal-binding</keyword>
<dbReference type="GO" id="GO:0006284">
    <property type="term" value="P:base-excision repair"/>
    <property type="evidence" value="ECO:0007669"/>
    <property type="project" value="InterPro"/>
</dbReference>
<dbReference type="Gene3D" id="1.10.340.30">
    <property type="entry name" value="Hypothetical protein, domain 2"/>
    <property type="match status" value="1"/>
</dbReference>
<feature type="binding site" evidence="1">
    <location>
        <position position="175"/>
    </location>
    <ligand>
        <name>Zn(2+)</name>
        <dbReference type="ChEBI" id="CHEBI:29105"/>
    </ligand>
</feature>
<dbReference type="AlphaFoldDB" id="A0AB73T4I4"/>
<evidence type="ECO:0000256" key="1">
    <source>
        <dbReference type="PIRSR" id="PIRSR605019-1"/>
    </source>
</evidence>